<dbReference type="VEuPathDB" id="FungiDB:PV09_01478"/>
<evidence type="ECO:0000313" key="11">
    <source>
        <dbReference type="Proteomes" id="UP000053259"/>
    </source>
</evidence>
<keyword evidence="5 7" id="KW-0804">Transcription</keyword>
<dbReference type="GeneID" id="27309451"/>
<feature type="compositionally biased region" description="Low complexity" evidence="8">
    <location>
        <begin position="31"/>
        <end position="42"/>
    </location>
</feature>
<organism evidence="10 11">
    <name type="scientific">Verruconis gallopava</name>
    <dbReference type="NCBI Taxonomy" id="253628"/>
    <lineage>
        <taxon>Eukaryota</taxon>
        <taxon>Fungi</taxon>
        <taxon>Dikarya</taxon>
        <taxon>Ascomycota</taxon>
        <taxon>Pezizomycotina</taxon>
        <taxon>Dothideomycetes</taxon>
        <taxon>Pleosporomycetidae</taxon>
        <taxon>Venturiales</taxon>
        <taxon>Sympoventuriaceae</taxon>
        <taxon>Verruconis</taxon>
    </lineage>
</organism>
<feature type="compositionally biased region" description="Low complexity" evidence="8">
    <location>
        <begin position="52"/>
        <end position="66"/>
    </location>
</feature>
<evidence type="ECO:0000256" key="1">
    <source>
        <dbReference type="ARBA" id="ARBA00004123"/>
    </source>
</evidence>
<evidence type="ECO:0000256" key="4">
    <source>
        <dbReference type="ARBA" id="ARBA00023159"/>
    </source>
</evidence>
<dbReference type="STRING" id="253628.A0A0D2B8I5"/>
<comment type="subcellular location">
    <subcellularLocation>
        <location evidence="1 7">Nucleus</location>
    </subcellularLocation>
</comment>
<sequence length="693" mass="75181">MATPNASNNPTKGAHNAATPQSQPLLPNFTSPAPRSVPSPAAQRQSGKSPFAASTQAQSASSTTAQNHPTVGSSGSASKHLLGSSPAAGVMNFESPMPMSFSLSQMGNVEGGVPMAPGMSGLSALGLMPITGLTDEEKWRRLNDVMERLKARPGRVSLDNLRALGKRLGFEEMLEQPRTGNTILSFAGRTVLVEMTFTPEHELKNVDVQFQEPSPALQKTAASASKVFHDCLTVPPGLSSITHKLNKFAANLEKLAKIDKPHGAAGDGFNGFEAIAGIYNSLFKLYNHELSLAKQLYAGAKEVDEKAMNEVTCKKSGRPRMNEGRKIGLDLDYWITRRHLTSSTAERSNSATDDSVDNGSFTLSILCEALQADHITQPARISDAWISDQIEKAPDGDPGTSEPVIDWLEPPPTYLSPSVPAESTGKPEMEQTPGKLPDVRFVAKLCPPLLIPAHIAAQNGISQDFMYQTLPSYITSLLHHANTSDSLSTIEQMPLREIYAERIILSKSTGGSIRHANTLRIRSLDQSILLHEIPFDHPKQLIQLLPMLRQFAYFNAMLKTSFPTASTPIGPVRKESIKDVNRINNIDMTFSSSPSPRVVLTFARGVDIGDTPSMSADNLDEFFSNDTLKAGLPVSVSISVLPNAEIVIGENNIITDQKRGKVHDELNEKLSRALDLAADLNVWVEYVKMHVAK</sequence>
<keyword evidence="6 7" id="KW-0539">Nucleus</keyword>
<evidence type="ECO:0000259" key="9">
    <source>
        <dbReference type="Pfam" id="PF10744"/>
    </source>
</evidence>
<feature type="compositionally biased region" description="Polar residues" evidence="8">
    <location>
        <begin position="67"/>
        <end position="77"/>
    </location>
</feature>
<comment type="similarity">
    <text evidence="2 7">Belongs to the Mediator complex subunit 1 family.</text>
</comment>
<dbReference type="AlphaFoldDB" id="A0A0D2B8I5"/>
<dbReference type="InterPro" id="IPR019680">
    <property type="entry name" value="Mediator_Med1"/>
</dbReference>
<evidence type="ECO:0000256" key="6">
    <source>
        <dbReference type="ARBA" id="ARBA00023242"/>
    </source>
</evidence>
<dbReference type="GO" id="GO:0003712">
    <property type="term" value="F:transcription coregulator activity"/>
    <property type="evidence" value="ECO:0007669"/>
    <property type="project" value="InterPro"/>
</dbReference>
<evidence type="ECO:0000256" key="5">
    <source>
        <dbReference type="ARBA" id="ARBA00023163"/>
    </source>
</evidence>
<dbReference type="RefSeq" id="XP_016217383.1">
    <property type="nucleotide sequence ID" value="XM_016354371.1"/>
</dbReference>
<dbReference type="EMBL" id="KN847532">
    <property type="protein sequence ID" value="KIW07513.1"/>
    <property type="molecule type" value="Genomic_DNA"/>
</dbReference>
<keyword evidence="11" id="KW-1185">Reference proteome</keyword>
<evidence type="ECO:0000256" key="7">
    <source>
        <dbReference type="RuleBase" id="RU364059"/>
    </source>
</evidence>
<evidence type="ECO:0000256" key="8">
    <source>
        <dbReference type="SAM" id="MobiDB-lite"/>
    </source>
</evidence>
<protein>
    <recommendedName>
        <fullName evidence="7">Mediator of RNA polymerase II transcription subunit 1</fullName>
    </recommendedName>
    <alternativeName>
        <fullName evidence="7">Mediator complex subunit 1</fullName>
    </alternativeName>
</protein>
<comment type="function">
    <text evidence="7">Component of the Mediator complex, a coactivator involved in the regulated transcription of nearly all RNA polymerase II-dependent genes. Mediator functions as a bridge to convey information from gene-specific regulatory proteins to the basal RNA polymerase II transcription machinery. Mediator is recruited to promoters by direct interactions with regulatory proteins and serves as a scaffold for the assembly of a functional preinitiation complex with RNA polymerase II and the general transcription factors.</text>
</comment>
<reference evidence="10 11" key="1">
    <citation type="submission" date="2015-01" db="EMBL/GenBank/DDBJ databases">
        <title>The Genome Sequence of Ochroconis gallopava CBS43764.</title>
        <authorList>
            <consortium name="The Broad Institute Genomics Platform"/>
            <person name="Cuomo C."/>
            <person name="de Hoog S."/>
            <person name="Gorbushina A."/>
            <person name="Stielow B."/>
            <person name="Teixiera M."/>
            <person name="Abouelleil A."/>
            <person name="Chapman S.B."/>
            <person name="Priest M."/>
            <person name="Young S.K."/>
            <person name="Wortman J."/>
            <person name="Nusbaum C."/>
            <person name="Birren B."/>
        </authorList>
    </citation>
    <scope>NUCLEOTIDE SEQUENCE [LARGE SCALE GENOMIC DNA]</scope>
    <source>
        <strain evidence="10 11">CBS 43764</strain>
    </source>
</reference>
<accession>A0A0D2B8I5</accession>
<name>A0A0D2B8I5_9PEZI</name>
<feature type="region of interest" description="Disordered" evidence="8">
    <location>
        <begin position="1"/>
        <end position="82"/>
    </location>
</feature>
<dbReference type="OrthoDB" id="5310959at2759"/>
<keyword evidence="4 7" id="KW-0010">Activator</keyword>
<evidence type="ECO:0000313" key="10">
    <source>
        <dbReference type="EMBL" id="KIW07514.1"/>
    </source>
</evidence>
<dbReference type="EMBL" id="KN847532">
    <property type="protein sequence ID" value="KIW07514.1"/>
    <property type="molecule type" value="Genomic_DNA"/>
</dbReference>
<feature type="compositionally biased region" description="Polar residues" evidence="8">
    <location>
        <begin position="18"/>
        <end position="30"/>
    </location>
</feature>
<dbReference type="GO" id="GO:0045944">
    <property type="term" value="P:positive regulation of transcription by RNA polymerase II"/>
    <property type="evidence" value="ECO:0007669"/>
    <property type="project" value="UniProtKB-ARBA"/>
</dbReference>
<dbReference type="PANTHER" id="PTHR35041">
    <property type="entry name" value="MEDIATOR OF RNA POLYMERASE II TRANSCRIPTION SUBUNIT 1"/>
    <property type="match status" value="1"/>
</dbReference>
<dbReference type="Proteomes" id="UP000053259">
    <property type="component" value="Unassembled WGS sequence"/>
</dbReference>
<dbReference type="Pfam" id="PF10744">
    <property type="entry name" value="Med1"/>
    <property type="match status" value="1"/>
</dbReference>
<proteinExistence type="inferred from homology"/>
<feature type="compositionally biased region" description="Polar residues" evidence="8">
    <location>
        <begin position="1"/>
        <end position="11"/>
    </location>
</feature>
<feature type="domain" description="Mediator complex subunit Med1" evidence="9">
    <location>
        <begin position="144"/>
        <end position="562"/>
    </location>
</feature>
<keyword evidence="3 7" id="KW-0805">Transcription regulation</keyword>
<dbReference type="PANTHER" id="PTHR35041:SF4">
    <property type="entry name" value="MEDIATOR OF RNA POLYMERASE II TRANSCRIPTION SUBUNIT 1"/>
    <property type="match status" value="1"/>
</dbReference>
<dbReference type="GO" id="GO:0016592">
    <property type="term" value="C:mediator complex"/>
    <property type="evidence" value="ECO:0007669"/>
    <property type="project" value="InterPro"/>
</dbReference>
<evidence type="ECO:0000256" key="2">
    <source>
        <dbReference type="ARBA" id="ARBA00006210"/>
    </source>
</evidence>
<gene>
    <name evidence="10" type="ORF">PV09_01478</name>
</gene>
<evidence type="ECO:0000256" key="3">
    <source>
        <dbReference type="ARBA" id="ARBA00023015"/>
    </source>
</evidence>
<dbReference type="RefSeq" id="XP_016217382.1">
    <property type="nucleotide sequence ID" value="XM_016354370.1"/>
</dbReference>
<dbReference type="HOGENOM" id="CLU_008378_0_0_1"/>